<dbReference type="EMBL" id="JAZHXJ010001725">
    <property type="protein sequence ID" value="KAL1844428.1"/>
    <property type="molecule type" value="Genomic_DNA"/>
</dbReference>
<sequence length="156" mass="16971">MGLGSFSPISSPLLPMDPSFPLTATCCGYCCSSFFHHQPLLARSIPTPRLSTDTPSDRGLFHKPLNHSFALPLVPSFCEHPGRPFLANQTRTPALPVDPNAHCQSIRTHRDHTPRPGALSFLVSQAVLDPRAPATVHRPANLSTVAQDWADVHRPA</sequence>
<evidence type="ECO:0000313" key="2">
    <source>
        <dbReference type="Proteomes" id="UP001586593"/>
    </source>
</evidence>
<evidence type="ECO:0000313" key="1">
    <source>
        <dbReference type="EMBL" id="KAL1844428.1"/>
    </source>
</evidence>
<comment type="caution">
    <text evidence="1">The sequence shown here is derived from an EMBL/GenBank/DDBJ whole genome shotgun (WGS) entry which is preliminary data.</text>
</comment>
<gene>
    <name evidence="1" type="ORF">VTK73DRAFT_2569</name>
</gene>
<accession>A0ABR3VRY1</accession>
<organism evidence="1 2">
    <name type="scientific">Phialemonium thermophilum</name>
    <dbReference type="NCBI Taxonomy" id="223376"/>
    <lineage>
        <taxon>Eukaryota</taxon>
        <taxon>Fungi</taxon>
        <taxon>Dikarya</taxon>
        <taxon>Ascomycota</taxon>
        <taxon>Pezizomycotina</taxon>
        <taxon>Sordariomycetes</taxon>
        <taxon>Sordariomycetidae</taxon>
        <taxon>Cephalothecales</taxon>
        <taxon>Cephalothecaceae</taxon>
        <taxon>Phialemonium</taxon>
    </lineage>
</organism>
<proteinExistence type="predicted"/>
<keyword evidence="2" id="KW-1185">Reference proteome</keyword>
<name>A0ABR3VRY1_9PEZI</name>
<reference evidence="1 2" key="1">
    <citation type="journal article" date="2024" name="Commun. Biol.">
        <title>Comparative genomic analysis of thermophilic fungi reveals convergent evolutionary adaptations and gene losses.</title>
        <authorList>
            <person name="Steindorff A.S."/>
            <person name="Aguilar-Pontes M.V."/>
            <person name="Robinson A.J."/>
            <person name="Andreopoulos B."/>
            <person name="LaButti K."/>
            <person name="Kuo A."/>
            <person name="Mondo S."/>
            <person name="Riley R."/>
            <person name="Otillar R."/>
            <person name="Haridas S."/>
            <person name="Lipzen A."/>
            <person name="Grimwood J."/>
            <person name="Schmutz J."/>
            <person name="Clum A."/>
            <person name="Reid I.D."/>
            <person name="Moisan M.C."/>
            <person name="Butler G."/>
            <person name="Nguyen T.T.M."/>
            <person name="Dewar K."/>
            <person name="Conant G."/>
            <person name="Drula E."/>
            <person name="Henrissat B."/>
            <person name="Hansel C."/>
            <person name="Singer S."/>
            <person name="Hutchinson M.I."/>
            <person name="de Vries R.P."/>
            <person name="Natvig D.O."/>
            <person name="Powell A.J."/>
            <person name="Tsang A."/>
            <person name="Grigoriev I.V."/>
        </authorList>
    </citation>
    <scope>NUCLEOTIDE SEQUENCE [LARGE SCALE GENOMIC DNA]</scope>
    <source>
        <strain evidence="1 2">ATCC 24622</strain>
    </source>
</reference>
<dbReference type="Proteomes" id="UP001586593">
    <property type="component" value="Unassembled WGS sequence"/>
</dbReference>
<protein>
    <submittedName>
        <fullName evidence="1">Uncharacterized protein</fullName>
    </submittedName>
</protein>